<dbReference type="EMBL" id="RKMF01000011">
    <property type="protein sequence ID" value="ROZ62691.1"/>
    <property type="molecule type" value="Genomic_DNA"/>
</dbReference>
<keyword evidence="3" id="KW-1185">Reference proteome</keyword>
<sequence length="212" mass="23790">MNGYLRFNRSIVERHVRELELVGRTEFRLNSVRLVLLLIGALVFSGFGLLMMWIASGSGGATTEGSAIASFVFGAVTLGFFGVLGLPAILLQWLLRRRLVVSRQGFWVERRTRGGPTIDLPVYWFQVSDFGFRRVGGRWPFHGTPVLICTLAQEADQHVRNSSSGMVGVLRRLDAAILVPGQYVLPSEFGRRPGDVLEVLRYAHVAFRQRRM</sequence>
<organism evidence="2 3">
    <name type="scientific">Kocuria soli</name>
    <dbReference type="NCBI Taxonomy" id="2485125"/>
    <lineage>
        <taxon>Bacteria</taxon>
        <taxon>Bacillati</taxon>
        <taxon>Actinomycetota</taxon>
        <taxon>Actinomycetes</taxon>
        <taxon>Micrococcales</taxon>
        <taxon>Micrococcaceae</taxon>
        <taxon>Kocuria</taxon>
    </lineage>
</organism>
<evidence type="ECO:0000313" key="2">
    <source>
        <dbReference type="EMBL" id="ROZ62691.1"/>
    </source>
</evidence>
<dbReference type="RefSeq" id="WP_123825552.1">
    <property type="nucleotide sequence ID" value="NZ_RKMF01000011.1"/>
</dbReference>
<comment type="caution">
    <text evidence="2">The sequence shown here is derived from an EMBL/GenBank/DDBJ whole genome shotgun (WGS) entry which is preliminary data.</text>
</comment>
<dbReference type="AlphaFoldDB" id="A0A3N3ZP38"/>
<proteinExistence type="predicted"/>
<reference evidence="2 3" key="1">
    <citation type="submission" date="2018-10" db="EMBL/GenBank/DDBJ databases">
        <title>Kocuria sp. M5W7-7, whole genome shotgun sequence.</title>
        <authorList>
            <person name="Tuo L."/>
        </authorList>
    </citation>
    <scope>NUCLEOTIDE SEQUENCE [LARGE SCALE GENOMIC DNA]</scope>
    <source>
        <strain evidence="2 3">M5W7-7</strain>
    </source>
</reference>
<dbReference type="Proteomes" id="UP000270616">
    <property type="component" value="Unassembled WGS sequence"/>
</dbReference>
<protein>
    <submittedName>
        <fullName evidence="2">Uncharacterized protein</fullName>
    </submittedName>
</protein>
<keyword evidence="1" id="KW-1133">Transmembrane helix</keyword>
<gene>
    <name evidence="2" type="ORF">EDL96_09515</name>
</gene>
<keyword evidence="1" id="KW-0472">Membrane</keyword>
<feature type="transmembrane region" description="Helical" evidence="1">
    <location>
        <begin position="67"/>
        <end position="95"/>
    </location>
</feature>
<keyword evidence="1" id="KW-0812">Transmembrane</keyword>
<feature type="transmembrane region" description="Helical" evidence="1">
    <location>
        <begin position="34"/>
        <end position="55"/>
    </location>
</feature>
<evidence type="ECO:0000256" key="1">
    <source>
        <dbReference type="SAM" id="Phobius"/>
    </source>
</evidence>
<name>A0A3N3ZP38_9MICC</name>
<accession>A0A3N3ZP38</accession>
<evidence type="ECO:0000313" key="3">
    <source>
        <dbReference type="Proteomes" id="UP000270616"/>
    </source>
</evidence>